<dbReference type="PANTHER" id="PTHR43539">
    <property type="entry name" value="FLAVIN-BINDING MONOOXYGENASE-LIKE PROTEIN (AFU_ORTHOLOGUE AFUA_4G09220)"/>
    <property type="match status" value="1"/>
</dbReference>
<evidence type="ECO:0000259" key="2">
    <source>
        <dbReference type="Pfam" id="PF13454"/>
    </source>
</evidence>
<dbReference type="Proteomes" id="UP001595420">
    <property type="component" value="Unassembled WGS sequence"/>
</dbReference>
<dbReference type="RefSeq" id="WP_216837795.1">
    <property type="nucleotide sequence ID" value="NZ_JAFNJS010000005.1"/>
</dbReference>
<organism evidence="3 4">
    <name type="scientific">Falsiroseomonas tokyonensis</name>
    <dbReference type="NCBI Taxonomy" id="430521"/>
    <lineage>
        <taxon>Bacteria</taxon>
        <taxon>Pseudomonadati</taxon>
        <taxon>Pseudomonadota</taxon>
        <taxon>Alphaproteobacteria</taxon>
        <taxon>Acetobacterales</taxon>
        <taxon>Roseomonadaceae</taxon>
        <taxon>Falsiroseomonas</taxon>
    </lineage>
</organism>
<evidence type="ECO:0000313" key="3">
    <source>
        <dbReference type="EMBL" id="MFC3001710.1"/>
    </source>
</evidence>
<dbReference type="InterPro" id="IPR038732">
    <property type="entry name" value="HpyO/CreE_NAD-binding"/>
</dbReference>
<evidence type="ECO:0000256" key="1">
    <source>
        <dbReference type="ARBA" id="ARBA00023002"/>
    </source>
</evidence>
<dbReference type="InterPro" id="IPR050982">
    <property type="entry name" value="Auxin_biosynth/cation_transpt"/>
</dbReference>
<gene>
    <name evidence="3" type="ORF">ACFOD3_17520</name>
</gene>
<keyword evidence="1" id="KW-0560">Oxidoreductase</keyword>
<name>A0ABV7C0D6_9PROT</name>
<reference evidence="4" key="1">
    <citation type="journal article" date="2019" name="Int. J. Syst. Evol. Microbiol.">
        <title>The Global Catalogue of Microorganisms (GCM) 10K type strain sequencing project: providing services to taxonomists for standard genome sequencing and annotation.</title>
        <authorList>
            <consortium name="The Broad Institute Genomics Platform"/>
            <consortium name="The Broad Institute Genome Sequencing Center for Infectious Disease"/>
            <person name="Wu L."/>
            <person name="Ma J."/>
        </authorList>
    </citation>
    <scope>NUCLEOTIDE SEQUENCE [LARGE SCALE GENOMIC DNA]</scope>
    <source>
        <strain evidence="4">CGMCC 1.16855</strain>
    </source>
</reference>
<accession>A0ABV7C0D6</accession>
<sequence>MPAPRSLAALEADARRDLDLIAHPRMEWLQPKTCSGAPVLDVLVVGGGQCGVVTAFALMRDKVRNLLVLDRAEYGREGPWLTYARMHNLRSWKDQSGPDLGVPSLTYQAWHEAQFGTASWEKLRYIPKELWNDYLLWLRRVVGVPVRNGVTAGRISPARTDDGLPCLRVETTAGPMLARKVVLATGQEGAGIWWMPEFVAALPRPLRAHSADPIDFASLRGKVVAVLGAGASAFDNAAMALEAGAAEVHLFCRRAEPMVVQPYRWLTFAGFMRHIHEMPDEWRWRFMAHVLGLREGFPPDTYARVLAFPNFAMHVGRPWTGASVQDGQALLATARGDFRADFLICGTGVRMDPTLVPELAGCAHNIARWSDRYTPPPEEANPRLGEFPYLADDYSFEERVPGETPWLRDIHLFGIGTTMSFGPAGASINAMGIAVPRLAAGITRGLFASDLPRFYESLRAYDVAQVEIDPTRIAAD</sequence>
<dbReference type="Pfam" id="PF13454">
    <property type="entry name" value="NAD_binding_9"/>
    <property type="match status" value="1"/>
</dbReference>
<feature type="domain" description="FAD-dependent urate hydroxylase HpyO/Asp monooxygenase CreE-like FAD/NAD(P)-binding" evidence="2">
    <location>
        <begin position="44"/>
        <end position="187"/>
    </location>
</feature>
<comment type="caution">
    <text evidence="3">The sequence shown here is derived from an EMBL/GenBank/DDBJ whole genome shotgun (WGS) entry which is preliminary data.</text>
</comment>
<keyword evidence="4" id="KW-1185">Reference proteome</keyword>
<evidence type="ECO:0000313" key="4">
    <source>
        <dbReference type="Proteomes" id="UP001595420"/>
    </source>
</evidence>
<dbReference type="EMBL" id="JBHRSB010000005">
    <property type="protein sequence ID" value="MFC3001710.1"/>
    <property type="molecule type" value="Genomic_DNA"/>
</dbReference>
<dbReference type="PANTHER" id="PTHR43539:SF91">
    <property type="entry name" value="FAD-DEPENDENT URATE HYDROXYLASE"/>
    <property type="match status" value="1"/>
</dbReference>
<protein>
    <submittedName>
        <fullName evidence="3">NAD(P)-binding domain-containing protein</fullName>
    </submittedName>
</protein>
<proteinExistence type="predicted"/>